<dbReference type="InterPro" id="IPR052909">
    <property type="entry name" value="Transposase_6_like"/>
</dbReference>
<dbReference type="InterPro" id="IPR025161">
    <property type="entry name" value="IS402-like_dom"/>
</dbReference>
<dbReference type="Proteomes" id="UP000318529">
    <property type="component" value="Unassembled WGS sequence"/>
</dbReference>
<evidence type="ECO:0000313" key="3">
    <source>
        <dbReference type="Proteomes" id="UP000318529"/>
    </source>
</evidence>
<name>A0A560BW83_AZOBR</name>
<feature type="domain" description="Insertion element IS402-like" evidence="1">
    <location>
        <begin position="6"/>
        <end position="79"/>
    </location>
</feature>
<dbReference type="EMBL" id="VITH01000017">
    <property type="protein sequence ID" value="TWA76872.1"/>
    <property type="molecule type" value="Genomic_DNA"/>
</dbReference>
<dbReference type="Pfam" id="PF13340">
    <property type="entry name" value="DUF4096"/>
    <property type="match status" value="1"/>
</dbReference>
<gene>
    <name evidence="2" type="ORF">FBZ83_11713</name>
</gene>
<evidence type="ECO:0000313" key="2">
    <source>
        <dbReference type="EMBL" id="TWA76872.1"/>
    </source>
</evidence>
<accession>A0A560BW83</accession>
<comment type="caution">
    <text evidence="2">The sequence shown here is derived from an EMBL/GenBank/DDBJ whole genome shotgun (WGS) entry which is preliminary data.</text>
</comment>
<reference evidence="2 3" key="1">
    <citation type="submission" date="2019-06" db="EMBL/GenBank/DDBJ databases">
        <title>Genomic Encyclopedia of Type Strains, Phase IV (KMG-V): Genome sequencing to study the core and pangenomes of soil and plant-associated prokaryotes.</title>
        <authorList>
            <person name="Whitman W."/>
        </authorList>
    </citation>
    <scope>NUCLEOTIDE SEQUENCE [LARGE SCALE GENOMIC DNA]</scope>
    <source>
        <strain evidence="2 3">BR 11650</strain>
    </source>
</reference>
<organism evidence="2 3">
    <name type="scientific">Azospirillum brasilense</name>
    <dbReference type="NCBI Taxonomy" id="192"/>
    <lineage>
        <taxon>Bacteria</taxon>
        <taxon>Pseudomonadati</taxon>
        <taxon>Pseudomonadota</taxon>
        <taxon>Alphaproteobacteria</taxon>
        <taxon>Rhodospirillales</taxon>
        <taxon>Azospirillaceae</taxon>
        <taxon>Azospirillum</taxon>
    </lineage>
</organism>
<sequence length="122" mass="13530">MDRWVLRDDQWERIVPLLPGKAGDPGRSGVNNRLFVEAVLWIVRAGAPWRDLPASFGCWNSVFQRFRRWAKAGVFDKVFTALSGDADFEYAIIDGTIVRVHQHGTGARGGLRLRPSAAPAAA</sequence>
<protein>
    <submittedName>
        <fullName evidence="2">Transposase</fullName>
    </submittedName>
</protein>
<dbReference type="NCBIfam" id="NF033580">
    <property type="entry name" value="transpos_IS5_3"/>
    <property type="match status" value="1"/>
</dbReference>
<dbReference type="AlphaFoldDB" id="A0A560BW83"/>
<dbReference type="PANTHER" id="PTHR46637:SF1">
    <property type="entry name" value="BLL5188 PROTEIN"/>
    <property type="match status" value="1"/>
</dbReference>
<evidence type="ECO:0000259" key="1">
    <source>
        <dbReference type="Pfam" id="PF13340"/>
    </source>
</evidence>
<dbReference type="PANTHER" id="PTHR46637">
    <property type="entry name" value="TIS1421-TRANSPOSASE PROTEIN A"/>
    <property type="match status" value="1"/>
</dbReference>
<proteinExistence type="predicted"/>